<feature type="compositionally biased region" description="Low complexity" evidence="1">
    <location>
        <begin position="252"/>
        <end position="261"/>
    </location>
</feature>
<feature type="non-terminal residue" evidence="2">
    <location>
        <position position="475"/>
    </location>
</feature>
<accession>A0AAV9Z727</accession>
<name>A0AAV9Z727_9AGAR</name>
<evidence type="ECO:0000313" key="3">
    <source>
        <dbReference type="Proteomes" id="UP001362999"/>
    </source>
</evidence>
<feature type="compositionally biased region" description="Low complexity" evidence="1">
    <location>
        <begin position="214"/>
        <end position="229"/>
    </location>
</feature>
<evidence type="ECO:0000313" key="2">
    <source>
        <dbReference type="EMBL" id="KAK6974157.1"/>
    </source>
</evidence>
<keyword evidence="3" id="KW-1185">Reference proteome</keyword>
<sequence>MTHFLLPWRFRISSRLETSVRHQNQSIGRLAPFLRLLALTGPTRPNFRSALLFSLRLTPAMRRGMLRLTPAMRRGMLRPFRREIFLRRRCRPRCRLPLRLLSLPILCNLLMPRLGILPNSPFNLTFYRHSSSRCHRSRCNSNSRSHRCRCSSSSAYRLPAPIPLPCLRVTARGPFSLGEMHRPFARSAVPPMSTRTVQPPPTSTAALSSHARSRTPPVSLTSSSPTTTPNEFAFTTISTARATDTKEINCTSAAPAAAPSSDTRSALTTGRSSAPVPGAVLNIPELLFTHTPLTFPDLSHTTPSPLQPIDVSASDSEIFERIVTPYNISAFRDALCQLGIEDEFPFLVKNLTHGFSIGDMPILDRNIIFKNPPGVDDDPASLAYVKTELDAGRVSGPFLEISRVQEILRGFFVCSPLIIAESDQGPGVPPKRRVCRHLSKSEKDGFPSVNALIDKEMFPTAFDDAHQLAKVVSSL</sequence>
<comment type="caution">
    <text evidence="2">The sequence shown here is derived from an EMBL/GenBank/DDBJ whole genome shotgun (WGS) entry which is preliminary data.</text>
</comment>
<proteinExistence type="predicted"/>
<dbReference type="AlphaFoldDB" id="A0AAV9Z727"/>
<feature type="compositionally biased region" description="Polar residues" evidence="1">
    <location>
        <begin position="262"/>
        <end position="272"/>
    </location>
</feature>
<protein>
    <submittedName>
        <fullName evidence="2">Uncharacterized protein</fullName>
    </submittedName>
</protein>
<feature type="region of interest" description="Disordered" evidence="1">
    <location>
        <begin position="250"/>
        <end position="274"/>
    </location>
</feature>
<evidence type="ECO:0000256" key="1">
    <source>
        <dbReference type="SAM" id="MobiDB-lite"/>
    </source>
</evidence>
<gene>
    <name evidence="2" type="ORF">R3P38DRAFT_3482962</name>
</gene>
<reference evidence="2 3" key="1">
    <citation type="journal article" date="2024" name="J Genomics">
        <title>Draft genome sequencing and assembly of Favolaschia claudopus CIRM-BRFM 2984 isolated from oak limbs.</title>
        <authorList>
            <person name="Navarro D."/>
            <person name="Drula E."/>
            <person name="Chaduli D."/>
            <person name="Cazenave R."/>
            <person name="Ahrendt S."/>
            <person name="Wang J."/>
            <person name="Lipzen A."/>
            <person name="Daum C."/>
            <person name="Barry K."/>
            <person name="Grigoriev I.V."/>
            <person name="Favel A."/>
            <person name="Rosso M.N."/>
            <person name="Martin F."/>
        </authorList>
    </citation>
    <scope>NUCLEOTIDE SEQUENCE [LARGE SCALE GENOMIC DNA]</scope>
    <source>
        <strain evidence="2 3">CIRM-BRFM 2984</strain>
    </source>
</reference>
<feature type="compositionally biased region" description="Polar residues" evidence="1">
    <location>
        <begin position="193"/>
        <end position="207"/>
    </location>
</feature>
<organism evidence="2 3">
    <name type="scientific">Favolaschia claudopus</name>
    <dbReference type="NCBI Taxonomy" id="2862362"/>
    <lineage>
        <taxon>Eukaryota</taxon>
        <taxon>Fungi</taxon>
        <taxon>Dikarya</taxon>
        <taxon>Basidiomycota</taxon>
        <taxon>Agaricomycotina</taxon>
        <taxon>Agaricomycetes</taxon>
        <taxon>Agaricomycetidae</taxon>
        <taxon>Agaricales</taxon>
        <taxon>Marasmiineae</taxon>
        <taxon>Mycenaceae</taxon>
        <taxon>Favolaschia</taxon>
    </lineage>
</organism>
<dbReference type="Proteomes" id="UP001362999">
    <property type="component" value="Unassembled WGS sequence"/>
</dbReference>
<feature type="region of interest" description="Disordered" evidence="1">
    <location>
        <begin position="187"/>
        <end position="231"/>
    </location>
</feature>
<dbReference type="EMBL" id="JAWWNJ010000187">
    <property type="protein sequence ID" value="KAK6974157.1"/>
    <property type="molecule type" value="Genomic_DNA"/>
</dbReference>